<reference evidence="2" key="1">
    <citation type="submission" date="2021-02" db="EMBL/GenBank/DDBJ databases">
        <authorList>
            <person name="Nowell W R."/>
        </authorList>
    </citation>
    <scope>NUCLEOTIDE SEQUENCE</scope>
</reference>
<sequence length="194" mass="21765">MNNTASISIMLPVALAVVHELGIYSENFLNRQQAAVINGISFDSPNREGSDENKIEELTHTTQRCQTSKSETFVEINTHFKLLCCKRQKPEVDDRSKKKTWPVEERHITDGTATIFCGILPLILPDSNPFNRNHDWKYEPIVKWTQLEQNVSWGSILLLGTGLTIDTAFDLFSNTATPPSTIVFASGAIQVIDM</sequence>
<accession>A0A820NYS8</accession>
<comment type="caution">
    <text evidence="2">The sequence shown here is derived from an EMBL/GenBank/DDBJ whole genome shotgun (WGS) entry which is preliminary data.</text>
</comment>
<evidence type="ECO:0000313" key="3">
    <source>
        <dbReference type="Proteomes" id="UP000663866"/>
    </source>
</evidence>
<proteinExistence type="predicted"/>
<feature type="non-terminal residue" evidence="2">
    <location>
        <position position="1"/>
    </location>
</feature>
<keyword evidence="1" id="KW-0732">Signal</keyword>
<dbReference type="AlphaFoldDB" id="A0A820NYS8"/>
<feature type="signal peptide" evidence="1">
    <location>
        <begin position="1"/>
        <end position="16"/>
    </location>
</feature>
<keyword evidence="3" id="KW-1185">Reference proteome</keyword>
<dbReference type="Proteomes" id="UP000663866">
    <property type="component" value="Unassembled WGS sequence"/>
</dbReference>
<feature type="chain" id="PRO_5032639563" evidence="1">
    <location>
        <begin position="17"/>
        <end position="194"/>
    </location>
</feature>
<gene>
    <name evidence="2" type="ORF">OVN521_LOCUS34726</name>
</gene>
<organism evidence="2 3">
    <name type="scientific">Rotaria magnacalcarata</name>
    <dbReference type="NCBI Taxonomy" id="392030"/>
    <lineage>
        <taxon>Eukaryota</taxon>
        <taxon>Metazoa</taxon>
        <taxon>Spiralia</taxon>
        <taxon>Gnathifera</taxon>
        <taxon>Rotifera</taxon>
        <taxon>Eurotatoria</taxon>
        <taxon>Bdelloidea</taxon>
        <taxon>Philodinida</taxon>
        <taxon>Philodinidae</taxon>
        <taxon>Rotaria</taxon>
    </lineage>
</organism>
<evidence type="ECO:0000313" key="2">
    <source>
        <dbReference type="EMBL" id="CAF4398372.1"/>
    </source>
</evidence>
<name>A0A820NYS8_9BILA</name>
<dbReference type="EMBL" id="CAJOBG010040446">
    <property type="protein sequence ID" value="CAF4398372.1"/>
    <property type="molecule type" value="Genomic_DNA"/>
</dbReference>
<protein>
    <submittedName>
        <fullName evidence="2">Uncharacterized protein</fullName>
    </submittedName>
</protein>
<evidence type="ECO:0000256" key="1">
    <source>
        <dbReference type="SAM" id="SignalP"/>
    </source>
</evidence>